<reference evidence="2 3" key="2">
    <citation type="submission" date="2009-02" db="EMBL/GenBank/DDBJ databases">
        <title>Draft genome sequence of Blautia hydrogenotrophica DSM 10507 (Ruminococcus hydrogenotrophicus DSM 10507).</title>
        <authorList>
            <person name="Sudarsanam P."/>
            <person name="Ley R."/>
            <person name="Guruge J."/>
            <person name="Turnbaugh P.J."/>
            <person name="Mahowald M."/>
            <person name="Liep D."/>
            <person name="Gordon J."/>
        </authorList>
    </citation>
    <scope>NUCLEOTIDE SEQUENCE [LARGE SCALE GENOMIC DNA]</scope>
    <source>
        <strain evidence="3">DSM 10507 / JCM 14656 / S5a33</strain>
    </source>
</reference>
<sequence length="52" mass="6188">MNTSWSFTFFLLFLGLPYHSVFDLSRELKIVPRMHSEEKKKIRGLTNGRTEE</sequence>
<dbReference type="AlphaFoldDB" id="C0CIT8"/>
<dbReference type="Proteomes" id="UP000003100">
    <property type="component" value="Unassembled WGS sequence"/>
</dbReference>
<gene>
    <name evidence="2" type="ORF">RUMHYD_00756</name>
</gene>
<accession>C0CIT8</accession>
<keyword evidence="3" id="KW-1185">Reference proteome</keyword>
<protein>
    <submittedName>
        <fullName evidence="2">Uncharacterized protein</fullName>
    </submittedName>
</protein>
<organism evidence="2 3">
    <name type="scientific">Blautia hydrogenotrophica (strain DSM 10507 / JCM 14656 / S5a33)</name>
    <name type="common">Ruminococcus hydrogenotrophicus</name>
    <dbReference type="NCBI Taxonomy" id="476272"/>
    <lineage>
        <taxon>Bacteria</taxon>
        <taxon>Bacillati</taxon>
        <taxon>Bacillota</taxon>
        <taxon>Clostridia</taxon>
        <taxon>Lachnospirales</taxon>
        <taxon>Lachnospiraceae</taxon>
        <taxon>Blautia</taxon>
    </lineage>
</organism>
<evidence type="ECO:0000313" key="3">
    <source>
        <dbReference type="Proteomes" id="UP000003100"/>
    </source>
</evidence>
<keyword evidence="1" id="KW-1133">Transmembrane helix</keyword>
<keyword evidence="1" id="KW-0472">Membrane</keyword>
<name>C0CIT8_BLAHS</name>
<evidence type="ECO:0000256" key="1">
    <source>
        <dbReference type="SAM" id="Phobius"/>
    </source>
</evidence>
<keyword evidence="1" id="KW-0812">Transmembrane</keyword>
<comment type="caution">
    <text evidence="2">The sequence shown here is derived from an EMBL/GenBank/DDBJ whole genome shotgun (WGS) entry which is preliminary data.</text>
</comment>
<evidence type="ECO:0000313" key="2">
    <source>
        <dbReference type="EMBL" id="EEG50342.1"/>
    </source>
</evidence>
<dbReference type="EMBL" id="ACBZ01000027">
    <property type="protein sequence ID" value="EEG50342.1"/>
    <property type="molecule type" value="Genomic_DNA"/>
</dbReference>
<proteinExistence type="predicted"/>
<reference evidence="2 3" key="1">
    <citation type="submission" date="2009-01" db="EMBL/GenBank/DDBJ databases">
        <authorList>
            <person name="Fulton L."/>
            <person name="Clifton S."/>
            <person name="Fulton B."/>
            <person name="Xu J."/>
            <person name="Minx P."/>
            <person name="Pepin K.H."/>
            <person name="Johnson M."/>
            <person name="Bhonagiri V."/>
            <person name="Nash W.E."/>
            <person name="Mardis E.R."/>
            <person name="Wilson R.K."/>
        </authorList>
    </citation>
    <scope>NUCLEOTIDE SEQUENCE [LARGE SCALE GENOMIC DNA]</scope>
    <source>
        <strain evidence="3">DSM 10507 / JCM 14656 / S5a33</strain>
    </source>
</reference>
<feature type="transmembrane region" description="Helical" evidence="1">
    <location>
        <begin position="6"/>
        <end position="24"/>
    </location>
</feature>
<dbReference type="HOGENOM" id="CLU_3077292_0_0_9"/>